<accession>A0AAV1UST2</accession>
<feature type="compositionally biased region" description="Basic residues" evidence="1">
    <location>
        <begin position="53"/>
        <end position="66"/>
    </location>
</feature>
<organism evidence="2 3">
    <name type="scientific">Peronospora matthiolae</name>
    <dbReference type="NCBI Taxonomy" id="2874970"/>
    <lineage>
        <taxon>Eukaryota</taxon>
        <taxon>Sar</taxon>
        <taxon>Stramenopiles</taxon>
        <taxon>Oomycota</taxon>
        <taxon>Peronosporomycetes</taxon>
        <taxon>Peronosporales</taxon>
        <taxon>Peronosporaceae</taxon>
        <taxon>Peronospora</taxon>
    </lineage>
</organism>
<sequence length="66" mass="7100">MANELARKAATVGLWHRVRTGVRADGADSRFANKTTQDCTIATIRASGGQSGKKGKRKKGFPLRVT</sequence>
<name>A0AAV1UST2_9STRA</name>
<dbReference type="Proteomes" id="UP001162060">
    <property type="component" value="Unassembled WGS sequence"/>
</dbReference>
<comment type="caution">
    <text evidence="2">The sequence shown here is derived from an EMBL/GenBank/DDBJ whole genome shotgun (WGS) entry which is preliminary data.</text>
</comment>
<evidence type="ECO:0000313" key="2">
    <source>
        <dbReference type="EMBL" id="CAK7937092.1"/>
    </source>
</evidence>
<proteinExistence type="predicted"/>
<gene>
    <name evidence="2" type="ORF">PM001_LOCUS22242</name>
</gene>
<feature type="region of interest" description="Disordered" evidence="1">
    <location>
        <begin position="46"/>
        <end position="66"/>
    </location>
</feature>
<evidence type="ECO:0000256" key="1">
    <source>
        <dbReference type="SAM" id="MobiDB-lite"/>
    </source>
</evidence>
<evidence type="ECO:0000313" key="3">
    <source>
        <dbReference type="Proteomes" id="UP001162060"/>
    </source>
</evidence>
<dbReference type="AlphaFoldDB" id="A0AAV1UST2"/>
<dbReference type="EMBL" id="CAKLBY020000226">
    <property type="protein sequence ID" value="CAK7937092.1"/>
    <property type="molecule type" value="Genomic_DNA"/>
</dbReference>
<protein>
    <submittedName>
        <fullName evidence="2">Uncharacterized protein</fullName>
    </submittedName>
</protein>
<reference evidence="2" key="1">
    <citation type="submission" date="2024-01" db="EMBL/GenBank/DDBJ databases">
        <authorList>
            <person name="Webb A."/>
        </authorList>
    </citation>
    <scope>NUCLEOTIDE SEQUENCE</scope>
    <source>
        <strain evidence="2">Pm1</strain>
    </source>
</reference>